<feature type="transmembrane region" description="Helical" evidence="8">
    <location>
        <begin position="396"/>
        <end position="418"/>
    </location>
</feature>
<dbReference type="KEGG" id="git:C6V83_12870"/>
<feature type="transmembrane region" description="Helical" evidence="8">
    <location>
        <begin position="342"/>
        <end position="360"/>
    </location>
</feature>
<evidence type="ECO:0000313" key="9">
    <source>
        <dbReference type="EMBL" id="AVM01012.1"/>
    </source>
</evidence>
<name>A0A2S0KH52_9ACTN</name>
<feature type="transmembrane region" description="Helical" evidence="8">
    <location>
        <begin position="20"/>
        <end position="39"/>
    </location>
</feature>
<evidence type="ECO:0000313" key="10">
    <source>
        <dbReference type="Proteomes" id="UP000239814"/>
    </source>
</evidence>
<dbReference type="AlphaFoldDB" id="A0A2S0KH52"/>
<protein>
    <submittedName>
        <fullName evidence="9">Mannosyltransferase</fullName>
    </submittedName>
</protein>
<keyword evidence="5 8" id="KW-1133">Transmembrane helix</keyword>
<dbReference type="Pfam" id="PF09594">
    <property type="entry name" value="GT87"/>
    <property type="match status" value="1"/>
</dbReference>
<evidence type="ECO:0000256" key="1">
    <source>
        <dbReference type="ARBA" id="ARBA00004651"/>
    </source>
</evidence>
<feature type="transmembrane region" description="Helical" evidence="8">
    <location>
        <begin position="319"/>
        <end position="336"/>
    </location>
</feature>
<dbReference type="GO" id="GO:0005886">
    <property type="term" value="C:plasma membrane"/>
    <property type="evidence" value="ECO:0007669"/>
    <property type="project" value="UniProtKB-SubCell"/>
</dbReference>
<gene>
    <name evidence="9" type="ORF">C6V83_12870</name>
</gene>
<evidence type="ECO:0000256" key="7">
    <source>
        <dbReference type="ARBA" id="ARBA00024033"/>
    </source>
</evidence>
<accession>A0A2S0KH52</accession>
<keyword evidence="4 8" id="KW-0812">Transmembrane</keyword>
<dbReference type="RefSeq" id="WP_105942725.1">
    <property type="nucleotide sequence ID" value="NZ_CP027433.1"/>
</dbReference>
<comment type="subcellular location">
    <subcellularLocation>
        <location evidence="1">Cell membrane</location>
        <topology evidence="1">Multi-pass membrane protein</topology>
    </subcellularLocation>
</comment>
<dbReference type="Proteomes" id="UP000239814">
    <property type="component" value="Chromosome"/>
</dbReference>
<dbReference type="GO" id="GO:0016758">
    <property type="term" value="F:hexosyltransferase activity"/>
    <property type="evidence" value="ECO:0007669"/>
    <property type="project" value="InterPro"/>
</dbReference>
<evidence type="ECO:0000256" key="2">
    <source>
        <dbReference type="ARBA" id="ARBA00022475"/>
    </source>
</evidence>
<evidence type="ECO:0000256" key="8">
    <source>
        <dbReference type="SAM" id="Phobius"/>
    </source>
</evidence>
<reference evidence="9 10" key="1">
    <citation type="submission" date="2018-03" db="EMBL/GenBank/DDBJ databases">
        <title>Characteristics and genome of n-alkane degrading marine bacteria Gordonia iterans isolated from crude oil contaminated in Tae-an, South Korea.</title>
        <authorList>
            <person name="Lee S.-S."/>
            <person name="Kim H."/>
        </authorList>
    </citation>
    <scope>NUCLEOTIDE SEQUENCE [LARGE SCALE GENOMIC DNA]</scope>
    <source>
        <strain evidence="9 10">Co17</strain>
    </source>
</reference>
<keyword evidence="9" id="KW-0328">Glycosyltransferase</keyword>
<sequence length="445" mass="47333">MSPHARPTAIALRRWRPGAFAWAAAALVFAVSAVLQIVGVPGTSSFGTRTRFDLDVYRLGGALWQQGISLYADGSLPFTQDGIWLPFTYPPFAALLFTPLGAIPLGIAGIGLSVVSIACLVYVTVVFLRLLGIGHPGNRVLLALVISAATVWFNPFGMTLSFGQVNVILLVLIVVDLFVVRPDGPLRGTLIGLASAVKLTPLVFLGVFAASGRWRAAWVGVGAFVSAGLIAAAWLPADSAKYWSYTVFHTTRIGVPEGPINQNLNAAWLRLLGVDNPAAPAAWVISALVVTALAAVALWRSRPSESFGPAPTPRDDVNALIAACIVAFWGLLVAPTTWSHHWVWSLPAVLACLTIGVATRDRLGGRLFGLLGVVGIPIFAIGPFQLMPEDVTAWSWWQQIAGNAYLLWALGFLLLLAVKPFRIADDGPAVTPTDAADPAAERRGR</sequence>
<feature type="transmembrane region" description="Helical" evidence="8">
    <location>
        <begin position="137"/>
        <end position="153"/>
    </location>
</feature>
<keyword evidence="3 9" id="KW-0808">Transferase</keyword>
<evidence type="ECO:0000256" key="3">
    <source>
        <dbReference type="ARBA" id="ARBA00022679"/>
    </source>
</evidence>
<evidence type="ECO:0000256" key="6">
    <source>
        <dbReference type="ARBA" id="ARBA00023136"/>
    </source>
</evidence>
<evidence type="ECO:0000256" key="5">
    <source>
        <dbReference type="ARBA" id="ARBA00022989"/>
    </source>
</evidence>
<proteinExistence type="inferred from homology"/>
<feature type="transmembrane region" description="Helical" evidence="8">
    <location>
        <begin position="186"/>
        <end position="209"/>
    </location>
</feature>
<feature type="transmembrane region" description="Helical" evidence="8">
    <location>
        <begin position="110"/>
        <end position="131"/>
    </location>
</feature>
<keyword evidence="2" id="KW-1003">Cell membrane</keyword>
<dbReference type="OrthoDB" id="9774600at2"/>
<keyword evidence="10" id="KW-1185">Reference proteome</keyword>
<dbReference type="InterPro" id="IPR018584">
    <property type="entry name" value="GT87"/>
</dbReference>
<organism evidence="9 10">
    <name type="scientific">Gordonia iterans</name>
    <dbReference type="NCBI Taxonomy" id="1004901"/>
    <lineage>
        <taxon>Bacteria</taxon>
        <taxon>Bacillati</taxon>
        <taxon>Actinomycetota</taxon>
        <taxon>Actinomycetes</taxon>
        <taxon>Mycobacteriales</taxon>
        <taxon>Gordoniaceae</taxon>
        <taxon>Gordonia</taxon>
    </lineage>
</organism>
<feature type="transmembrane region" description="Helical" evidence="8">
    <location>
        <begin position="216"/>
        <end position="235"/>
    </location>
</feature>
<dbReference type="EMBL" id="CP027433">
    <property type="protein sequence ID" value="AVM01012.1"/>
    <property type="molecule type" value="Genomic_DNA"/>
</dbReference>
<comment type="similarity">
    <text evidence="7">Belongs to the glycosyltransferase 87 family.</text>
</comment>
<feature type="transmembrane region" description="Helical" evidence="8">
    <location>
        <begin position="278"/>
        <end position="299"/>
    </location>
</feature>
<keyword evidence="6 8" id="KW-0472">Membrane</keyword>
<evidence type="ECO:0000256" key="4">
    <source>
        <dbReference type="ARBA" id="ARBA00022692"/>
    </source>
</evidence>
<feature type="transmembrane region" description="Helical" evidence="8">
    <location>
        <begin position="367"/>
        <end position="384"/>
    </location>
</feature>